<dbReference type="Pfam" id="PF00176">
    <property type="entry name" value="SNF2-rel_dom"/>
    <property type="match status" value="1"/>
</dbReference>
<dbReference type="GO" id="GO:0016787">
    <property type="term" value="F:hydrolase activity"/>
    <property type="evidence" value="ECO:0007669"/>
    <property type="project" value="UniProtKB-KW"/>
</dbReference>
<dbReference type="AlphaFoldDB" id="A0AAD6NHM5"/>
<dbReference type="Pfam" id="PF00271">
    <property type="entry name" value="Helicase_C"/>
    <property type="match status" value="1"/>
</dbReference>
<dbReference type="PROSITE" id="PS50089">
    <property type="entry name" value="ZF_RING_2"/>
    <property type="match status" value="1"/>
</dbReference>
<dbReference type="EMBL" id="JAQGDS010000008">
    <property type="protein sequence ID" value="KAJ6258640.1"/>
    <property type="molecule type" value="Genomic_DNA"/>
</dbReference>
<dbReference type="PANTHER" id="PTHR45626">
    <property type="entry name" value="TRANSCRIPTION TERMINATION FACTOR 2-RELATED"/>
    <property type="match status" value="1"/>
</dbReference>
<feature type="domain" description="Helicase ATP-binding" evidence="9">
    <location>
        <begin position="372"/>
        <end position="540"/>
    </location>
</feature>
<evidence type="ECO:0000259" key="10">
    <source>
        <dbReference type="PROSITE" id="PS51194"/>
    </source>
</evidence>
<evidence type="ECO:0000313" key="12">
    <source>
        <dbReference type="Proteomes" id="UP001221413"/>
    </source>
</evidence>
<evidence type="ECO:0000259" key="8">
    <source>
        <dbReference type="PROSITE" id="PS50089"/>
    </source>
</evidence>
<evidence type="ECO:0000256" key="5">
    <source>
        <dbReference type="ARBA" id="ARBA00022833"/>
    </source>
</evidence>
<evidence type="ECO:0000256" key="2">
    <source>
        <dbReference type="ARBA" id="ARBA00022741"/>
    </source>
</evidence>
<organism evidence="11 12">
    <name type="scientific">Drechslerella dactyloides</name>
    <name type="common">Nematode-trapping fungus</name>
    <name type="synonym">Arthrobotrys dactyloides</name>
    <dbReference type="NCBI Taxonomy" id="74499"/>
    <lineage>
        <taxon>Eukaryota</taxon>
        <taxon>Fungi</taxon>
        <taxon>Dikarya</taxon>
        <taxon>Ascomycota</taxon>
        <taxon>Pezizomycotina</taxon>
        <taxon>Orbiliomycetes</taxon>
        <taxon>Orbiliales</taxon>
        <taxon>Orbiliaceae</taxon>
        <taxon>Drechslerella</taxon>
    </lineage>
</organism>
<proteinExistence type="predicted"/>
<sequence length="821" mass="91903">MTTAVNSVQFYYEEADMALAGAAMSLFELTPPNGHLFGSSVVLKRPHDLMLPESPGYLLEHEPKRLRFDSHSLNTKILCETGPQSQRDEHQPMDIDDEDEDDDFHKFDYAGSNNLHTDQQICCGMLLDLKVSTLSEKEMPSLTGEQGSVSDPAAQFRVVEYQSNMYIVKADTPTIPIGVIEVRVQEAFLEARKSIQMLHIEGGGVPDHIFLPHKKKWKAELFEVSVNIYSPKSAADTVGRILGRNGLYLQPPDSLPDGMTYHNPHFYSIQGEVNPLPSLVQPRTSAQSVNLKYDEIFGIETVNRLTDFTLMENETKDILVTELLEHQAQALEFMRRRESGKCAIDDITSMWHLKEFMGGRMYENAVTGQRTTMLPSEQKGGIIADEMGMGKTLTTLSLIASTLEHKNQFRQAETEIDIFTMDENALKQPKGGSLVIATPSLLGGWKEEIEKHIRPNSLKVVVFHGSDRTVDETTLSEADIVITTYNTIGAEWDKRKSEREKYEIMKEQTLKEIDAALKGATCGAVYLKVLQLITKQRILCDIGTNVVAYERVTDEAGQCESFVEGQNADCAECHCDIGVLDANSATLTLCGHWICRDCLPNYTLSIGKGKSRACSICGRKLPAKFRANVPKTQNQKTAQSKKRIMPLLHDITPSSKFQALASQLNSLSGKSLVFSVWTTTLDLLEPILKSNGIRYLRIDGSTRPSNREKIISSFRTDDEVKVLLMTFGVGAVGLNLTVASTAHLLEPQWNPMIEKQAIGRVYRLGQDKRVKVIRYIVKNSIEEDILERQRKKLEVAEMHLEDSSPIESGIAEKLKDLRALF</sequence>
<evidence type="ECO:0000256" key="4">
    <source>
        <dbReference type="ARBA" id="ARBA00022801"/>
    </source>
</evidence>
<keyword evidence="6" id="KW-0067">ATP-binding</keyword>
<dbReference type="GO" id="GO:0008094">
    <property type="term" value="F:ATP-dependent activity, acting on DNA"/>
    <property type="evidence" value="ECO:0007669"/>
    <property type="project" value="TreeGrafter"/>
</dbReference>
<evidence type="ECO:0000256" key="7">
    <source>
        <dbReference type="PROSITE-ProRule" id="PRU00175"/>
    </source>
</evidence>
<accession>A0AAD6NHM5</accession>
<keyword evidence="2" id="KW-0547">Nucleotide-binding</keyword>
<dbReference type="InterPro" id="IPR001650">
    <property type="entry name" value="Helicase_C-like"/>
</dbReference>
<dbReference type="Gene3D" id="3.40.50.300">
    <property type="entry name" value="P-loop containing nucleotide triphosphate hydrolases"/>
    <property type="match status" value="1"/>
</dbReference>
<dbReference type="InterPro" id="IPR014001">
    <property type="entry name" value="Helicase_ATP-bd"/>
</dbReference>
<protein>
    <submittedName>
        <fullName evidence="11">DNA repair protein RAD5A</fullName>
    </submittedName>
</protein>
<feature type="domain" description="Helicase C-terminal" evidence="10">
    <location>
        <begin position="656"/>
        <end position="804"/>
    </location>
</feature>
<dbReference type="SUPFAM" id="SSF52540">
    <property type="entry name" value="P-loop containing nucleoside triphosphate hydrolases"/>
    <property type="match status" value="2"/>
</dbReference>
<dbReference type="GO" id="GO:0006281">
    <property type="term" value="P:DNA repair"/>
    <property type="evidence" value="ECO:0007669"/>
    <property type="project" value="TreeGrafter"/>
</dbReference>
<dbReference type="PROSITE" id="PS51192">
    <property type="entry name" value="HELICASE_ATP_BIND_1"/>
    <property type="match status" value="1"/>
</dbReference>
<dbReference type="PROSITE" id="PS51194">
    <property type="entry name" value="HELICASE_CTER"/>
    <property type="match status" value="1"/>
</dbReference>
<dbReference type="InterPro" id="IPR038718">
    <property type="entry name" value="SNF2-like_sf"/>
</dbReference>
<dbReference type="GO" id="GO:0008270">
    <property type="term" value="F:zinc ion binding"/>
    <property type="evidence" value="ECO:0007669"/>
    <property type="project" value="UniProtKB-KW"/>
</dbReference>
<dbReference type="InterPro" id="IPR000330">
    <property type="entry name" value="SNF2_N"/>
</dbReference>
<name>A0AAD6NHM5_DREDA</name>
<dbReference type="CDD" id="cd18793">
    <property type="entry name" value="SF2_C_SNF"/>
    <property type="match status" value="1"/>
</dbReference>
<keyword evidence="3 7" id="KW-0863">Zinc-finger</keyword>
<reference evidence="11" key="1">
    <citation type="submission" date="2023-01" db="EMBL/GenBank/DDBJ databases">
        <title>The chitinases involved in constricting ring structure development in the nematode-trapping fungus Drechslerella dactyloides.</title>
        <authorList>
            <person name="Wang R."/>
            <person name="Zhang L."/>
            <person name="Tang P."/>
            <person name="Li S."/>
            <person name="Liang L."/>
        </authorList>
    </citation>
    <scope>NUCLEOTIDE SEQUENCE</scope>
    <source>
        <strain evidence="11">YMF1.00031</strain>
    </source>
</reference>
<dbReference type="InterPro" id="IPR027417">
    <property type="entry name" value="P-loop_NTPase"/>
</dbReference>
<keyword evidence="12" id="KW-1185">Reference proteome</keyword>
<dbReference type="InterPro" id="IPR050628">
    <property type="entry name" value="SNF2_RAD54_helicase_TF"/>
</dbReference>
<comment type="caution">
    <text evidence="11">The sequence shown here is derived from an EMBL/GenBank/DDBJ whole genome shotgun (WGS) entry which is preliminary data.</text>
</comment>
<dbReference type="GO" id="GO:0005524">
    <property type="term" value="F:ATP binding"/>
    <property type="evidence" value="ECO:0007669"/>
    <property type="project" value="UniProtKB-KW"/>
</dbReference>
<dbReference type="GO" id="GO:0005634">
    <property type="term" value="C:nucleus"/>
    <property type="evidence" value="ECO:0007669"/>
    <property type="project" value="TreeGrafter"/>
</dbReference>
<evidence type="ECO:0000256" key="1">
    <source>
        <dbReference type="ARBA" id="ARBA00022723"/>
    </source>
</evidence>
<gene>
    <name evidence="11" type="ORF">Dda_6688</name>
</gene>
<dbReference type="InterPro" id="IPR017907">
    <property type="entry name" value="Znf_RING_CS"/>
</dbReference>
<dbReference type="PANTHER" id="PTHR45626:SF22">
    <property type="entry name" value="DNA REPAIR PROTEIN RAD5"/>
    <property type="match status" value="1"/>
</dbReference>
<evidence type="ECO:0000256" key="3">
    <source>
        <dbReference type="ARBA" id="ARBA00022771"/>
    </source>
</evidence>
<dbReference type="Gene3D" id="3.40.50.10810">
    <property type="entry name" value="Tandem AAA-ATPase domain"/>
    <property type="match status" value="1"/>
</dbReference>
<evidence type="ECO:0000313" key="11">
    <source>
        <dbReference type="EMBL" id="KAJ6258640.1"/>
    </source>
</evidence>
<dbReference type="InterPro" id="IPR001841">
    <property type="entry name" value="Znf_RING"/>
</dbReference>
<feature type="domain" description="RING-type" evidence="8">
    <location>
        <begin position="570"/>
        <end position="617"/>
    </location>
</feature>
<dbReference type="Proteomes" id="UP001221413">
    <property type="component" value="Unassembled WGS sequence"/>
</dbReference>
<keyword evidence="4" id="KW-0378">Hydrolase</keyword>
<dbReference type="SMART" id="SM00490">
    <property type="entry name" value="HELICc"/>
    <property type="match status" value="1"/>
</dbReference>
<evidence type="ECO:0000256" key="6">
    <source>
        <dbReference type="ARBA" id="ARBA00022840"/>
    </source>
</evidence>
<keyword evidence="5" id="KW-0862">Zinc</keyword>
<keyword evidence="1" id="KW-0479">Metal-binding</keyword>
<dbReference type="SMART" id="SM00487">
    <property type="entry name" value="DEXDc"/>
    <property type="match status" value="1"/>
</dbReference>
<evidence type="ECO:0000259" key="9">
    <source>
        <dbReference type="PROSITE" id="PS51192"/>
    </source>
</evidence>
<dbReference type="InterPro" id="IPR049730">
    <property type="entry name" value="SNF2/RAD54-like_C"/>
</dbReference>
<dbReference type="PROSITE" id="PS00518">
    <property type="entry name" value="ZF_RING_1"/>
    <property type="match status" value="1"/>
</dbReference>